<gene>
    <name evidence="3" type="ORF">MNBD_BACTEROID01-1916</name>
</gene>
<evidence type="ECO:0000259" key="2">
    <source>
        <dbReference type="Pfam" id="PF07593"/>
    </source>
</evidence>
<dbReference type="PANTHER" id="PTHR16026:SF0">
    <property type="entry name" value="CARTILAGE ACIDIC PROTEIN 1"/>
    <property type="match status" value="1"/>
</dbReference>
<feature type="domain" description="ASPIC/UnbV" evidence="2">
    <location>
        <begin position="520"/>
        <end position="587"/>
    </location>
</feature>
<sequence length="1098" mass="123348">MNKIFRLFLILLIITPVLSCKQEKQFTFLSHKKTGITFRNTIKESEKFNVLEYSYLYNGAGVAIGDINNDGLPDIYFTGNLVKSRLYLNKGNFKFEDISGKAGVSASETWNNGATMVDVNGDGWLDIYVCSSTDGRPEFRENILFINNGDLTFTNKAREYGIDDSAYSTHSTFFDYDKDGDLDLFVLNHSVDRFAMFTEESAQLKKQGSEKYGQKFFINNGHRFIEATAEAGFLSNVLNFGLGVAVADFNNDNWPDIYVCNDFYEQDYLYINQKDGTFSEELEKYCRYISLSSMGCDAGDINNDGFIDLLTLDMLPATNYGQKIVAGPDNYEKITKLDKTGFYHQTTRNMLQLNNNGVNFTEIGQYAGIYKTNWSWSALFCDYDNDGLKDLFISNGYGKNNTHMDIITLAVNETLKERRGEQHINRMDFINKIPPTILNNFMFRNNGDLTFQNVSADWGFNKKTLSNGAAYADLDNDGDMDIVVNNINEYAFIYRNNADRISDNHYLRIKLKGSGRNTGGIGARVDVTCGDNTYTQEFYPSRGYMSSVGHTLIFGLGNASSIDKLTVTWPNMKEQTINNIKTGQTITLDNKNAIFKGQKTKQVYQVVFKPVNGKLPLQFKHKENEFIDFKEQPLLPFLLSTQGPFITKGDVNNDGMEDLFIGGAKDSPGSLYFQNKGGTFELQGMDCFQNDKESEDIGVLFVDVDGDSDLDLYVVSGGNEFPLTSDKLQDRLYLNDGKGFFSKSQKHIPKMITSGSCIKSADIDNDGDIDLFVGGRLTPGLYPIAPRSYILENDGNGYFSDVTKDKNISLLNPGMVTDAIWTDFSGDNLADLILVGEWMPVRLFLNTGSEMKEITGQKWMGDSKGWWNSICSGDFDKDGDTDYVFGNVGLNFQVKPTPGEPATIYANDFDNNGILDPVMCYYIDGENYPIYSKYDLGEQIPEINNKYPTYRSFASQSIQNIFPKKKLGNAFVLEANNFSSCYLMNLKNNQFELSELPLPAQLSPVFAMKSEDYNNDGNLDLLLAGNFYGSRIKFGHLDANRGLLLLGDGAGNFEEMPNIKSGLNINGEVRDIARIKLASGNKILMFALNNDSLLFYQY</sequence>
<dbReference type="EMBL" id="UOEP01000213">
    <property type="protein sequence ID" value="VAW24386.1"/>
    <property type="molecule type" value="Genomic_DNA"/>
</dbReference>
<accession>A0A3B0UXB5</accession>
<proteinExistence type="predicted"/>
<dbReference type="Pfam" id="PF13517">
    <property type="entry name" value="FG-GAP_3"/>
    <property type="match status" value="5"/>
</dbReference>
<dbReference type="InterPro" id="IPR013517">
    <property type="entry name" value="FG-GAP"/>
</dbReference>
<dbReference type="Gene3D" id="2.130.10.130">
    <property type="entry name" value="Integrin alpha, N-terminal"/>
    <property type="match status" value="4"/>
</dbReference>
<dbReference type="AlphaFoldDB" id="A0A3B0UXB5"/>
<organism evidence="3">
    <name type="scientific">hydrothermal vent metagenome</name>
    <dbReference type="NCBI Taxonomy" id="652676"/>
    <lineage>
        <taxon>unclassified sequences</taxon>
        <taxon>metagenomes</taxon>
        <taxon>ecological metagenomes</taxon>
    </lineage>
</organism>
<protein>
    <recommendedName>
        <fullName evidence="2">ASPIC/UnbV domain-containing protein</fullName>
    </recommendedName>
</protein>
<keyword evidence="1" id="KW-0732">Signal</keyword>
<dbReference type="InterPro" id="IPR027039">
    <property type="entry name" value="Crtac1"/>
</dbReference>
<dbReference type="Pfam" id="PF07593">
    <property type="entry name" value="UnbV_ASPIC"/>
    <property type="match status" value="1"/>
</dbReference>
<dbReference type="PANTHER" id="PTHR16026">
    <property type="entry name" value="CARTILAGE ACIDIC PROTEIN 1"/>
    <property type="match status" value="1"/>
</dbReference>
<dbReference type="SUPFAM" id="SSF69318">
    <property type="entry name" value="Integrin alpha N-terminal domain"/>
    <property type="match status" value="3"/>
</dbReference>
<evidence type="ECO:0000256" key="1">
    <source>
        <dbReference type="ARBA" id="ARBA00022729"/>
    </source>
</evidence>
<reference evidence="3" key="1">
    <citation type="submission" date="2018-06" db="EMBL/GenBank/DDBJ databases">
        <authorList>
            <person name="Zhirakovskaya E."/>
        </authorList>
    </citation>
    <scope>NUCLEOTIDE SEQUENCE</scope>
</reference>
<evidence type="ECO:0000313" key="3">
    <source>
        <dbReference type="EMBL" id="VAW24386.1"/>
    </source>
</evidence>
<dbReference type="InterPro" id="IPR011519">
    <property type="entry name" value="UnbV_ASPIC"/>
</dbReference>
<dbReference type="InterPro" id="IPR028994">
    <property type="entry name" value="Integrin_alpha_N"/>
</dbReference>
<name>A0A3B0UXB5_9ZZZZ</name>